<dbReference type="EMBL" id="BAABEO010000011">
    <property type="protein sequence ID" value="GAA3679809.1"/>
    <property type="molecule type" value="Genomic_DNA"/>
</dbReference>
<dbReference type="SUPFAM" id="SSF54506">
    <property type="entry name" value="Diaminopimelate epimerase-like"/>
    <property type="match status" value="1"/>
</dbReference>
<evidence type="ECO:0000313" key="3">
    <source>
        <dbReference type="Proteomes" id="UP001500752"/>
    </source>
</evidence>
<name>A0ABP7C7Z5_9MICC</name>
<comment type="caution">
    <text evidence="2">The sequence shown here is derived from an EMBL/GenBank/DDBJ whole genome shotgun (WGS) entry which is preliminary data.</text>
</comment>
<dbReference type="PIRSF" id="PIRSF029792">
    <property type="entry name" value="Pro_racemase"/>
    <property type="match status" value="1"/>
</dbReference>
<sequence>MAQPSRYRQTENSMTSRQTITAIDVHAAGEPGRVLMGSHLLVKGADMAEKLRYCQENLDGLRRLMLREPRGYPALCGVLVLPPVNPGSDFGMIVLEQGGFAPMSGANLICAVTALVETKTLAVTEPVTHLRVDTAAGLVEVRAEVADGRVTNVTVDNVPAFVVALGHELELPEYGRVPVDIVFGGQFYVQAPAEALGLKLQSSAAQEIIRAATVLHLVAQRDFPVLHPLLPNINQIGLPMLYGPSDSPGVGGRNAVVLPTGGADLADPLTWDKGTLDRSPCGTGTCGRMAAKHARGELELDEPFVHESMLGTTFTGRLRGLTRVGELDGVLPSLSGRGWVTGFHQFVLDADDPFAEGYTLGDIWG</sequence>
<dbReference type="PANTHER" id="PTHR33442">
    <property type="entry name" value="TRANS-3-HYDROXY-L-PROLINE DEHYDRATASE"/>
    <property type="match status" value="1"/>
</dbReference>
<proteinExistence type="inferred from homology"/>
<dbReference type="InterPro" id="IPR008794">
    <property type="entry name" value="Pro_racemase_fam"/>
</dbReference>
<dbReference type="SFLD" id="SFLDS00028">
    <property type="entry name" value="Proline_Racemase"/>
    <property type="match status" value="1"/>
</dbReference>
<evidence type="ECO:0000313" key="2">
    <source>
        <dbReference type="EMBL" id="GAA3679809.1"/>
    </source>
</evidence>
<dbReference type="Pfam" id="PF05544">
    <property type="entry name" value="Pro_racemase"/>
    <property type="match status" value="1"/>
</dbReference>
<dbReference type="Proteomes" id="UP001500752">
    <property type="component" value="Unassembled WGS sequence"/>
</dbReference>
<evidence type="ECO:0000256" key="1">
    <source>
        <dbReference type="ARBA" id="ARBA00007529"/>
    </source>
</evidence>
<organism evidence="2 3">
    <name type="scientific">Arthrobacter ginkgonis</name>
    <dbReference type="NCBI Taxonomy" id="1630594"/>
    <lineage>
        <taxon>Bacteria</taxon>
        <taxon>Bacillati</taxon>
        <taxon>Actinomycetota</taxon>
        <taxon>Actinomycetes</taxon>
        <taxon>Micrococcales</taxon>
        <taxon>Micrococcaceae</taxon>
        <taxon>Arthrobacter</taxon>
    </lineage>
</organism>
<gene>
    <name evidence="2" type="ORF">GCM10023081_17490</name>
</gene>
<keyword evidence="3" id="KW-1185">Reference proteome</keyword>
<reference evidence="3" key="1">
    <citation type="journal article" date="2019" name="Int. J. Syst. Evol. Microbiol.">
        <title>The Global Catalogue of Microorganisms (GCM) 10K type strain sequencing project: providing services to taxonomists for standard genome sequencing and annotation.</title>
        <authorList>
            <consortium name="The Broad Institute Genomics Platform"/>
            <consortium name="The Broad Institute Genome Sequencing Center for Infectious Disease"/>
            <person name="Wu L."/>
            <person name="Ma J."/>
        </authorList>
    </citation>
    <scope>NUCLEOTIDE SEQUENCE [LARGE SCALE GENOMIC DNA]</scope>
    <source>
        <strain evidence="3">JCM 30742</strain>
    </source>
</reference>
<comment type="similarity">
    <text evidence="1">Belongs to the proline racemase family.</text>
</comment>
<protein>
    <submittedName>
        <fullName evidence="2">Proline racemase family protein</fullName>
    </submittedName>
</protein>
<accession>A0ABP7C7Z5</accession>
<dbReference type="PANTHER" id="PTHR33442:SF5">
    <property type="entry name" value="BIFUNCTIONAL TRANS-3-HYDROXY-L-PROLINE DEHYDRATASE_2-EPIMERASE"/>
    <property type="match status" value="1"/>
</dbReference>
<dbReference type="Gene3D" id="3.10.310.10">
    <property type="entry name" value="Diaminopimelate Epimerase, Chain A, domain 1"/>
    <property type="match status" value="2"/>
</dbReference>